<dbReference type="PANTHER" id="PTHR30273:SF2">
    <property type="entry name" value="PROTEIN FECR"/>
    <property type="match status" value="1"/>
</dbReference>
<evidence type="ECO:0000259" key="3">
    <source>
        <dbReference type="Pfam" id="PF16344"/>
    </source>
</evidence>
<keyword evidence="1" id="KW-0472">Membrane</keyword>
<dbReference type="Gene3D" id="2.60.120.1440">
    <property type="match status" value="1"/>
</dbReference>
<evidence type="ECO:0000313" key="4">
    <source>
        <dbReference type="EMBL" id="ERK39315.1"/>
    </source>
</evidence>
<keyword evidence="5" id="KW-1185">Reference proteome</keyword>
<name>U2NML3_9BACT</name>
<dbReference type="Pfam" id="PF16344">
    <property type="entry name" value="FecR_C"/>
    <property type="match status" value="1"/>
</dbReference>
<reference evidence="4 5" key="1">
    <citation type="submission" date="2013-08" db="EMBL/GenBank/DDBJ databases">
        <authorList>
            <person name="Durkin A.S."/>
            <person name="Haft D.R."/>
            <person name="McCorrison J."/>
            <person name="Torralba M."/>
            <person name="Gillis M."/>
            <person name="Haft D.H."/>
            <person name="Methe B."/>
            <person name="Sutton G."/>
            <person name="Nelson K.E."/>
        </authorList>
    </citation>
    <scope>NUCLEOTIDE SEQUENCE [LARGE SCALE GENOMIC DNA]</scope>
    <source>
        <strain evidence="4 5">F0067</strain>
    </source>
</reference>
<dbReference type="InterPro" id="IPR012373">
    <property type="entry name" value="Ferrdict_sens_TM"/>
</dbReference>
<dbReference type="PIRSF" id="PIRSF018266">
    <property type="entry name" value="FecR"/>
    <property type="match status" value="1"/>
</dbReference>
<comment type="caution">
    <text evidence="4">The sequence shown here is derived from an EMBL/GenBank/DDBJ whole genome shotgun (WGS) entry which is preliminary data.</text>
</comment>
<dbReference type="Pfam" id="PF04773">
    <property type="entry name" value="FecR"/>
    <property type="match status" value="1"/>
</dbReference>
<evidence type="ECO:0000259" key="2">
    <source>
        <dbReference type="Pfam" id="PF04773"/>
    </source>
</evidence>
<protein>
    <submittedName>
        <fullName evidence="4">Sigma factor regulatory protein, FecR/PupR family</fullName>
    </submittedName>
</protein>
<accession>U2NML3</accession>
<organism evidence="4 5">
    <name type="scientific">Segatella baroniae F0067</name>
    <dbReference type="NCBI Taxonomy" id="1115809"/>
    <lineage>
        <taxon>Bacteria</taxon>
        <taxon>Pseudomonadati</taxon>
        <taxon>Bacteroidota</taxon>
        <taxon>Bacteroidia</taxon>
        <taxon>Bacteroidales</taxon>
        <taxon>Prevotellaceae</taxon>
        <taxon>Segatella</taxon>
    </lineage>
</organism>
<dbReference type="PATRIC" id="fig|1115809.3.peg.1294"/>
<keyword evidence="1" id="KW-1133">Transmembrane helix</keyword>
<dbReference type="AlphaFoldDB" id="U2NML3"/>
<keyword evidence="1" id="KW-0812">Transmembrane</keyword>
<dbReference type="GO" id="GO:0016989">
    <property type="term" value="F:sigma factor antagonist activity"/>
    <property type="evidence" value="ECO:0007669"/>
    <property type="project" value="TreeGrafter"/>
</dbReference>
<proteinExistence type="predicted"/>
<evidence type="ECO:0000313" key="5">
    <source>
        <dbReference type="Proteomes" id="UP000016648"/>
    </source>
</evidence>
<gene>
    <name evidence="4" type="ORF">HMPREF9135_1736</name>
</gene>
<feature type="domain" description="FecR protein" evidence="2">
    <location>
        <begin position="172"/>
        <end position="265"/>
    </location>
</feature>
<feature type="transmembrane region" description="Helical" evidence="1">
    <location>
        <begin position="85"/>
        <end position="106"/>
    </location>
</feature>
<evidence type="ECO:0000256" key="1">
    <source>
        <dbReference type="SAM" id="Phobius"/>
    </source>
</evidence>
<dbReference type="InterPro" id="IPR032508">
    <property type="entry name" value="FecR_C"/>
</dbReference>
<dbReference type="PANTHER" id="PTHR30273">
    <property type="entry name" value="PERIPLASMIC SIGNAL SENSOR AND SIGMA FACTOR ACTIVATOR FECR-RELATED"/>
    <property type="match status" value="1"/>
</dbReference>
<sequence length="377" mass="42370">MDIQHLIIKSIYAALSAAERRQLEAWLRAPGHRAVYDRIIANLSAPGHSVEDIGRLDVARALRQVKTLAAETIERPSRRRGLRRWLGRAVAAAAVVAGVGIGLWWYEDYTRVTPPQLSAEVRQGIRSAIRHESLLTPDEVRQPSAPLDKRELETFGIGESEDVARELMDAKRVRTYINKEYWLTLPDGTMVHLADDSRLIYPETFGRGDRNVCLEGEGYFLVAHDRSRRFIVHTPHGRVCDYGTEFDVNTRDISGTSVVLVSGSVGVIPAGGRERLMLPGQKADIVDGGVVVQPVDTAPYTAWNTGRLAFRRWPLRRIMAVVGKWYGRQVVFLSEQSEQKTFSGTFDRYDGMESTLEAIREGTGLQIETEKDRLVVY</sequence>
<dbReference type="InterPro" id="IPR006860">
    <property type="entry name" value="FecR"/>
</dbReference>
<dbReference type="Gene3D" id="3.55.50.30">
    <property type="match status" value="1"/>
</dbReference>
<feature type="domain" description="Protein FecR C-terminal" evidence="3">
    <location>
        <begin position="308"/>
        <end position="375"/>
    </location>
</feature>
<dbReference type="Proteomes" id="UP000016648">
    <property type="component" value="Unassembled WGS sequence"/>
</dbReference>
<dbReference type="EMBL" id="AWEY01000023">
    <property type="protein sequence ID" value="ERK39315.1"/>
    <property type="molecule type" value="Genomic_DNA"/>
</dbReference>